<name>A0A8X6JFW8_TRICU</name>
<dbReference type="AlphaFoldDB" id="A0A8X6JFW8"/>
<proteinExistence type="predicted"/>
<reference evidence="1" key="1">
    <citation type="submission" date="2020-07" db="EMBL/GenBank/DDBJ databases">
        <title>Multicomponent nature underlies the extraordinary mechanical properties of spider dragline silk.</title>
        <authorList>
            <person name="Kono N."/>
            <person name="Nakamura H."/>
            <person name="Mori M."/>
            <person name="Yoshida Y."/>
            <person name="Ohtoshi R."/>
            <person name="Malay A.D."/>
            <person name="Moran D.A.P."/>
            <person name="Tomita M."/>
            <person name="Numata K."/>
            <person name="Arakawa K."/>
        </authorList>
    </citation>
    <scope>NUCLEOTIDE SEQUENCE</scope>
</reference>
<keyword evidence="2" id="KW-1185">Reference proteome</keyword>
<dbReference type="EMBL" id="BMAO01008464">
    <property type="protein sequence ID" value="GFR23633.1"/>
    <property type="molecule type" value="Genomic_DNA"/>
</dbReference>
<gene>
    <name evidence="1" type="ORF">TNCT_43461</name>
</gene>
<evidence type="ECO:0000313" key="1">
    <source>
        <dbReference type="EMBL" id="GFR23633.1"/>
    </source>
</evidence>
<dbReference type="Proteomes" id="UP000887116">
    <property type="component" value="Unassembled WGS sequence"/>
</dbReference>
<evidence type="ECO:0000313" key="2">
    <source>
        <dbReference type="Proteomes" id="UP000887116"/>
    </source>
</evidence>
<comment type="caution">
    <text evidence="1">The sequence shown here is derived from an EMBL/GenBank/DDBJ whole genome shotgun (WGS) entry which is preliminary data.</text>
</comment>
<organism evidence="1 2">
    <name type="scientific">Trichonephila clavata</name>
    <name type="common">Joro spider</name>
    <name type="synonym">Nephila clavata</name>
    <dbReference type="NCBI Taxonomy" id="2740835"/>
    <lineage>
        <taxon>Eukaryota</taxon>
        <taxon>Metazoa</taxon>
        <taxon>Ecdysozoa</taxon>
        <taxon>Arthropoda</taxon>
        <taxon>Chelicerata</taxon>
        <taxon>Arachnida</taxon>
        <taxon>Araneae</taxon>
        <taxon>Araneomorphae</taxon>
        <taxon>Entelegynae</taxon>
        <taxon>Araneoidea</taxon>
        <taxon>Nephilidae</taxon>
        <taxon>Trichonephila</taxon>
    </lineage>
</organism>
<accession>A0A8X6JFW8</accession>
<protein>
    <submittedName>
        <fullName evidence="1">Uncharacterized protein</fullName>
    </submittedName>
</protein>
<sequence>MTTFLSFKDSDSQAIFQRDEKFIDSHRVQTLQWSGSLCELSSIEYVLFLHSFFHWRELHIFLIGEQQPVYVGENNLNLQGGRERLSPSNPIGIFKLMINSTKIRWSLPIQFVKKPRFLPSWSTICGIRNCTEIDSSSLAPKRQDRQC</sequence>